<gene>
    <name evidence="3" type="ORF">DKG74_01985</name>
</gene>
<accession>A0A317EK07</accession>
<comment type="caution">
    <text evidence="3">The sequence shown here is derived from an EMBL/GenBank/DDBJ whole genome shotgun (WGS) entry which is preliminary data.</text>
</comment>
<feature type="region of interest" description="Disordered" evidence="1">
    <location>
        <begin position="24"/>
        <end position="57"/>
    </location>
</feature>
<evidence type="ECO:0000313" key="3">
    <source>
        <dbReference type="EMBL" id="PWR25753.1"/>
    </source>
</evidence>
<feature type="chain" id="PRO_5016466426" evidence="2">
    <location>
        <begin position="22"/>
        <end position="166"/>
    </location>
</feature>
<dbReference type="EMBL" id="QGLE01000001">
    <property type="protein sequence ID" value="PWR25753.1"/>
    <property type="molecule type" value="Genomic_DNA"/>
</dbReference>
<name>A0A317EK07_9PROT</name>
<evidence type="ECO:0000256" key="2">
    <source>
        <dbReference type="SAM" id="SignalP"/>
    </source>
</evidence>
<dbReference type="InterPro" id="IPR019225">
    <property type="entry name" value="DUF2155"/>
</dbReference>
<organism evidence="3 4">
    <name type="scientific">Zavarzinia aquatilis</name>
    <dbReference type="NCBI Taxonomy" id="2211142"/>
    <lineage>
        <taxon>Bacteria</taxon>
        <taxon>Pseudomonadati</taxon>
        <taxon>Pseudomonadota</taxon>
        <taxon>Alphaproteobacteria</taxon>
        <taxon>Rhodospirillales</taxon>
        <taxon>Zavarziniaceae</taxon>
        <taxon>Zavarzinia</taxon>
    </lineage>
</organism>
<reference evidence="3 4" key="1">
    <citation type="submission" date="2018-05" db="EMBL/GenBank/DDBJ databases">
        <title>Zavarzinia sp. HR-AS.</title>
        <authorList>
            <person name="Lee Y."/>
            <person name="Jeon C.O."/>
        </authorList>
    </citation>
    <scope>NUCLEOTIDE SEQUENCE [LARGE SCALE GENOMIC DNA]</scope>
    <source>
        <strain evidence="3 4">HR-AS</strain>
    </source>
</reference>
<evidence type="ECO:0000313" key="4">
    <source>
        <dbReference type="Proteomes" id="UP000245461"/>
    </source>
</evidence>
<dbReference type="OrthoDB" id="9810376at2"/>
<dbReference type="RefSeq" id="WP_109902048.1">
    <property type="nucleotide sequence ID" value="NZ_QGLE01000001.1"/>
</dbReference>
<dbReference type="Pfam" id="PF09923">
    <property type="entry name" value="DUF2155"/>
    <property type="match status" value="1"/>
</dbReference>
<dbReference type="AlphaFoldDB" id="A0A317EK07"/>
<keyword evidence="4" id="KW-1185">Reference proteome</keyword>
<feature type="signal peptide" evidence="2">
    <location>
        <begin position="1"/>
        <end position="21"/>
    </location>
</feature>
<protein>
    <submittedName>
        <fullName evidence="3">DUF2155 domain-containing protein</fullName>
    </submittedName>
</protein>
<keyword evidence="2" id="KW-0732">Signal</keyword>
<feature type="compositionally biased region" description="Low complexity" evidence="1">
    <location>
        <begin position="33"/>
        <end position="57"/>
    </location>
</feature>
<sequence>MKAAHALALAAALTLAAPALAQTATESPADAAPPTEDVPTDVEPVVPPGGESPSAPAPVVGGVVTGVILQGLDKVSARTSVVEVPLDGTATFGTLTIRARQCITAPPDEKPETSAFLEIADTPPGHDPLPVFSGWMFASSPALSALEHPVYDVWVTACKMAAPGKP</sequence>
<evidence type="ECO:0000256" key="1">
    <source>
        <dbReference type="SAM" id="MobiDB-lite"/>
    </source>
</evidence>
<dbReference type="Proteomes" id="UP000245461">
    <property type="component" value="Unassembled WGS sequence"/>
</dbReference>
<proteinExistence type="predicted"/>